<proteinExistence type="predicted"/>
<comment type="caution">
    <text evidence="1">The sequence shown here is derived from an EMBL/GenBank/DDBJ whole genome shotgun (WGS) entry which is preliminary data.</text>
</comment>
<reference evidence="1" key="1">
    <citation type="submission" date="2016-10" db="EMBL/GenBank/DDBJ databases">
        <title>Sequence of Gallionella enrichment culture.</title>
        <authorList>
            <person name="Poehlein A."/>
            <person name="Muehling M."/>
            <person name="Daniel R."/>
        </authorList>
    </citation>
    <scope>NUCLEOTIDE SEQUENCE</scope>
</reference>
<dbReference type="EMBL" id="MLJW01000615">
    <property type="protein sequence ID" value="OIQ84470.1"/>
    <property type="molecule type" value="Genomic_DNA"/>
</dbReference>
<evidence type="ECO:0000313" key="1">
    <source>
        <dbReference type="EMBL" id="OIQ84470.1"/>
    </source>
</evidence>
<organism evidence="1">
    <name type="scientific">mine drainage metagenome</name>
    <dbReference type="NCBI Taxonomy" id="410659"/>
    <lineage>
        <taxon>unclassified sequences</taxon>
        <taxon>metagenomes</taxon>
        <taxon>ecological metagenomes</taxon>
    </lineage>
</organism>
<protein>
    <submittedName>
        <fullName evidence="1">Uncharacterized protein</fullName>
    </submittedName>
</protein>
<name>A0A1J5QLT9_9ZZZZ</name>
<gene>
    <name evidence="1" type="ORF">GALL_336930</name>
</gene>
<sequence length="245" mass="27255">MAQRVRRYRLGDAGCLGCATHMALQDLLVDVMATPLPAQRIGGNVARRKHVLPAPGCRRIRILLRQRAGQPDAAPAGGEVRLVQCLSGGHVGLERPGQRPGQHGHPILAALAIAHADLESREVHILDPQPHALHQAHAGAIEQPHHQGNGTLQPIQHRPDLGLSQHRRQARRLLRPHDTVEPGQLRFQYLTIEKQDRRQRKILRRGCDLVFHRQTGQESLHLRPAQFGGMPLAIEINIALYPMDI</sequence>
<dbReference type="AlphaFoldDB" id="A0A1J5QLT9"/>
<accession>A0A1J5QLT9</accession>